<evidence type="ECO:0000256" key="1">
    <source>
        <dbReference type="SAM" id="Phobius"/>
    </source>
</evidence>
<keyword evidence="1" id="KW-1133">Transmembrane helix</keyword>
<keyword evidence="3" id="KW-1185">Reference proteome</keyword>
<feature type="transmembrane region" description="Helical" evidence="1">
    <location>
        <begin position="17"/>
        <end position="36"/>
    </location>
</feature>
<keyword evidence="1" id="KW-0812">Transmembrane</keyword>
<feature type="transmembrane region" description="Helical" evidence="1">
    <location>
        <begin position="138"/>
        <end position="163"/>
    </location>
</feature>
<feature type="transmembrane region" description="Helical" evidence="1">
    <location>
        <begin position="42"/>
        <end position="62"/>
    </location>
</feature>
<comment type="caution">
    <text evidence="2">The sequence shown here is derived from an EMBL/GenBank/DDBJ whole genome shotgun (WGS) entry which is preliminary data.</text>
</comment>
<proteinExistence type="predicted"/>
<dbReference type="EMBL" id="JWTA01000002">
    <property type="protein sequence ID" value="KIC64822.1"/>
    <property type="molecule type" value="Genomic_DNA"/>
</dbReference>
<organism evidence="2 3">
    <name type="scientific">Chryseobacterium taiwanense</name>
    <dbReference type="NCBI Taxonomy" id="363331"/>
    <lineage>
        <taxon>Bacteria</taxon>
        <taxon>Pseudomonadati</taxon>
        <taxon>Bacteroidota</taxon>
        <taxon>Flavobacteriia</taxon>
        <taxon>Flavobacteriales</taxon>
        <taxon>Weeksellaceae</taxon>
        <taxon>Chryseobacterium group</taxon>
        <taxon>Chryseobacterium</taxon>
    </lineage>
</organism>
<evidence type="ECO:0008006" key="4">
    <source>
        <dbReference type="Google" id="ProtNLM"/>
    </source>
</evidence>
<feature type="transmembrane region" description="Helical" evidence="1">
    <location>
        <begin position="303"/>
        <end position="321"/>
    </location>
</feature>
<feature type="transmembrane region" description="Helical" evidence="1">
    <location>
        <begin position="226"/>
        <end position="251"/>
    </location>
</feature>
<feature type="transmembrane region" description="Helical" evidence="1">
    <location>
        <begin position="356"/>
        <end position="377"/>
    </location>
</feature>
<protein>
    <recommendedName>
        <fullName evidence="4">Glycosyltransferase RgtA/B/C/D-like domain-containing protein</fullName>
    </recommendedName>
</protein>
<keyword evidence="1" id="KW-0472">Membrane</keyword>
<evidence type="ECO:0000313" key="3">
    <source>
        <dbReference type="Proteomes" id="UP000031167"/>
    </source>
</evidence>
<evidence type="ECO:0000313" key="2">
    <source>
        <dbReference type="EMBL" id="KIC64822.1"/>
    </source>
</evidence>
<dbReference type="Proteomes" id="UP000031167">
    <property type="component" value="Unassembled WGS sequence"/>
</dbReference>
<reference evidence="2 3" key="1">
    <citation type="submission" date="2014-12" db="EMBL/GenBank/DDBJ databases">
        <title>Genome sequencing of Chryseobacterium taiwanense TPW19.</title>
        <authorList>
            <person name="Tan P.W."/>
            <person name="Chan K.-G."/>
        </authorList>
    </citation>
    <scope>NUCLEOTIDE SEQUENCE [LARGE SCALE GENOMIC DNA]</scope>
    <source>
        <strain evidence="2 3">TPW19</strain>
    </source>
</reference>
<dbReference type="AlphaFoldDB" id="A0A0B4D7S8"/>
<gene>
    <name evidence="2" type="ORF">RM51_02640</name>
</gene>
<sequence>MINKVFDFFEKETTMKYIMFFIYFIINALFLIKYGIRQDKVPVLILIVLFCVFHLLIFEGYNFFIKRFKITKRIIYLFILFSGIFYVVLSHLVKDPFQLKIDRWQTIEYSLDYWLHGKYIYATKNFMGNIPSYLPGQLLLLVVFKFLGNVGYMQAASLVLFSFAIIKEFKNNNNIRFFGILLLVASLSFIYEAVCKSDFISSFIITSAVIIFWHRKFEGDYFKKPILLGVILGIICLTRSVVVIPLILFLFKPFLDTNWENKIKFSVTFLIVAGALLLSVLLPAEDFEYILQYNPLQMQGQSNTFVVLFFLVLTVIFSLYVKNIQQIFYLSTIIIFCLMGAHLIEQGIRGSSYNFFNITYLAAALPFCIISSCFLLDRKAKIESEI</sequence>
<feature type="transmembrane region" description="Helical" evidence="1">
    <location>
        <begin position="263"/>
        <end position="282"/>
    </location>
</feature>
<feature type="transmembrane region" description="Helical" evidence="1">
    <location>
        <begin position="74"/>
        <end position="93"/>
    </location>
</feature>
<feature type="transmembrane region" description="Helical" evidence="1">
    <location>
        <begin position="175"/>
        <end position="191"/>
    </location>
</feature>
<accession>A0A0B4D7S8</accession>
<feature type="transmembrane region" description="Helical" evidence="1">
    <location>
        <begin position="327"/>
        <end position="344"/>
    </location>
</feature>
<dbReference type="STRING" id="363331.RM51_02640"/>
<name>A0A0B4D7S8_9FLAO</name>